<comment type="caution">
    <text evidence="1">The sequence shown here is derived from an EMBL/GenBank/DDBJ whole genome shotgun (WGS) entry which is preliminary data.</text>
</comment>
<evidence type="ECO:0000313" key="2">
    <source>
        <dbReference type="Proteomes" id="UP001551329"/>
    </source>
</evidence>
<organism evidence="1 2">
    <name type="scientific">Streptomyces narbonensis</name>
    <dbReference type="NCBI Taxonomy" id="67333"/>
    <lineage>
        <taxon>Bacteria</taxon>
        <taxon>Bacillati</taxon>
        <taxon>Actinomycetota</taxon>
        <taxon>Actinomycetes</taxon>
        <taxon>Kitasatosporales</taxon>
        <taxon>Streptomycetaceae</taxon>
        <taxon>Streptomyces</taxon>
    </lineage>
</organism>
<accession>A0ABV3CLK6</accession>
<reference evidence="1 2" key="1">
    <citation type="submission" date="2024-06" db="EMBL/GenBank/DDBJ databases">
        <title>The Natural Products Discovery Center: Release of the First 8490 Sequenced Strains for Exploring Actinobacteria Biosynthetic Diversity.</title>
        <authorList>
            <person name="Kalkreuter E."/>
            <person name="Kautsar S.A."/>
            <person name="Yang D."/>
            <person name="Bader C.D."/>
            <person name="Teijaro C.N."/>
            <person name="Fluegel L."/>
            <person name="Davis C.M."/>
            <person name="Simpson J.R."/>
            <person name="Lauterbach L."/>
            <person name="Steele A.D."/>
            <person name="Gui C."/>
            <person name="Meng S."/>
            <person name="Li G."/>
            <person name="Viehrig K."/>
            <person name="Ye F."/>
            <person name="Su P."/>
            <person name="Kiefer A.F."/>
            <person name="Nichols A."/>
            <person name="Cepeda A.J."/>
            <person name="Yan W."/>
            <person name="Fan B."/>
            <person name="Jiang Y."/>
            <person name="Adhikari A."/>
            <person name="Zheng C.-J."/>
            <person name="Schuster L."/>
            <person name="Cowan T.M."/>
            <person name="Smanski M.J."/>
            <person name="Chevrette M.G."/>
            <person name="De Carvalho L.P.S."/>
            <person name="Shen B."/>
        </authorList>
    </citation>
    <scope>NUCLEOTIDE SEQUENCE [LARGE SCALE GENOMIC DNA]</scope>
    <source>
        <strain evidence="1 2">NPDC045974</strain>
    </source>
</reference>
<protein>
    <submittedName>
        <fullName evidence="1">Gas vesicle protein GvpG</fullName>
    </submittedName>
</protein>
<proteinExistence type="predicted"/>
<dbReference type="Pfam" id="PF05120">
    <property type="entry name" value="GvpG"/>
    <property type="match status" value="1"/>
</dbReference>
<sequence length="89" mass="10025">MGVLTQLLTAPLLPVRLVAWVAQRAVDQANDEYYDPAPVYAALAELERRLGDGEIDEADFDRQEDELLDRLDEIAQFRQNLSDPGGREP</sequence>
<dbReference type="Proteomes" id="UP001551329">
    <property type="component" value="Unassembled WGS sequence"/>
</dbReference>
<dbReference type="EMBL" id="JBEZAE010000034">
    <property type="protein sequence ID" value="MEU7075155.1"/>
    <property type="molecule type" value="Genomic_DNA"/>
</dbReference>
<dbReference type="RefSeq" id="WP_358474505.1">
    <property type="nucleotide sequence ID" value="NZ_JBEZAE010000034.1"/>
</dbReference>
<evidence type="ECO:0000313" key="1">
    <source>
        <dbReference type="EMBL" id="MEU7075155.1"/>
    </source>
</evidence>
<keyword evidence="2" id="KW-1185">Reference proteome</keyword>
<dbReference type="InterPro" id="IPR007804">
    <property type="entry name" value="GvpG"/>
</dbReference>
<name>A0ABV3CLK6_9ACTN</name>
<gene>
    <name evidence="1" type="ORF">AB0A88_34225</name>
</gene>